<sequence>MEPPVMDISSLIALFGEQAGTPLALNQGGTLALAFDNDLTVNLEHDASQDVLHLYVIVGQEPADYDARPAFYRELLVANVFGHDTGGASLGIDDVSGEVLLTLRLPLVSAEVGTLRDAVQSVVETANAWRERLAAPTRAVPAAANAPYISTMASFDFRA</sequence>
<dbReference type="InterPro" id="IPR010261">
    <property type="entry name" value="Tir_chaperone"/>
</dbReference>
<dbReference type="GO" id="GO:0030254">
    <property type="term" value="P:protein secretion by the type III secretion system"/>
    <property type="evidence" value="ECO:0007669"/>
    <property type="project" value="InterPro"/>
</dbReference>
<dbReference type="CDD" id="cd16364">
    <property type="entry name" value="T3SC_I-like"/>
    <property type="match status" value="1"/>
</dbReference>
<organism evidence="1 2">
    <name type="scientific">Pigmentiphaga aceris</name>
    <dbReference type="NCBI Taxonomy" id="1940612"/>
    <lineage>
        <taxon>Bacteria</taxon>
        <taxon>Pseudomonadati</taxon>
        <taxon>Pseudomonadota</taxon>
        <taxon>Betaproteobacteria</taxon>
        <taxon>Burkholderiales</taxon>
        <taxon>Alcaligenaceae</taxon>
        <taxon>Pigmentiphaga</taxon>
    </lineage>
</organism>
<evidence type="ECO:0000313" key="1">
    <source>
        <dbReference type="EMBL" id="QEI08278.1"/>
    </source>
</evidence>
<protein>
    <submittedName>
        <fullName evidence="1">Type III secretion system chaperone</fullName>
    </submittedName>
</protein>
<proteinExistence type="predicted"/>
<dbReference type="Proteomes" id="UP000325161">
    <property type="component" value="Chromosome"/>
</dbReference>
<reference evidence="1 2" key="1">
    <citation type="submission" date="2019-08" db="EMBL/GenBank/DDBJ databases">
        <title>Amphibian skin-associated Pigmentiphaga: genome sequence and occurrence across geography and hosts.</title>
        <authorList>
            <person name="Bletz M.C."/>
            <person name="Bunk B."/>
            <person name="Sproeer C."/>
            <person name="Biwer P."/>
            <person name="Reiter S."/>
            <person name="Rabemananjara F.C.E."/>
            <person name="Schulz S."/>
            <person name="Overmann J."/>
            <person name="Vences M."/>
        </authorList>
    </citation>
    <scope>NUCLEOTIDE SEQUENCE [LARGE SCALE GENOMIC DNA]</scope>
    <source>
        <strain evidence="1 2">Mada1488</strain>
    </source>
</reference>
<dbReference type="EMBL" id="CP043046">
    <property type="protein sequence ID" value="QEI08278.1"/>
    <property type="molecule type" value="Genomic_DNA"/>
</dbReference>
<dbReference type="SUPFAM" id="SSF69635">
    <property type="entry name" value="Type III secretory system chaperone-like"/>
    <property type="match status" value="1"/>
</dbReference>
<dbReference type="Gene3D" id="3.30.1460.10">
    <property type="match status" value="1"/>
</dbReference>
<dbReference type="OrthoDB" id="8634504at2"/>
<evidence type="ECO:0000313" key="2">
    <source>
        <dbReference type="Proteomes" id="UP000325161"/>
    </source>
</evidence>
<dbReference type="KEGG" id="pacr:FXN63_22415"/>
<dbReference type="Pfam" id="PF05932">
    <property type="entry name" value="CesT"/>
    <property type="match status" value="1"/>
</dbReference>
<dbReference type="AlphaFoldDB" id="A0A5C0B0Y1"/>
<keyword evidence="2" id="KW-1185">Reference proteome</keyword>
<name>A0A5C0B0Y1_9BURK</name>
<accession>A0A5C0B0Y1</accession>
<gene>
    <name evidence="1" type="ORF">FXN63_22415</name>
</gene>